<keyword evidence="3" id="KW-0479">Metal-binding</keyword>
<comment type="pathway">
    <text evidence="1">Antibiotic biosynthesis.</text>
</comment>
<evidence type="ECO:0000259" key="4">
    <source>
        <dbReference type="PROSITE" id="PS51471"/>
    </source>
</evidence>
<dbReference type="Proteomes" id="UP000440096">
    <property type="component" value="Unassembled WGS sequence"/>
</dbReference>
<keyword evidence="3" id="KW-0560">Oxidoreductase</keyword>
<dbReference type="GO" id="GO:0046872">
    <property type="term" value="F:metal ion binding"/>
    <property type="evidence" value="ECO:0007669"/>
    <property type="project" value="UniProtKB-KW"/>
</dbReference>
<dbReference type="AlphaFoldDB" id="A0A6N7YWJ3"/>
<evidence type="ECO:0000313" key="6">
    <source>
        <dbReference type="Proteomes" id="UP000440096"/>
    </source>
</evidence>
<name>A0A6N7YWJ3_9PSEU</name>
<comment type="similarity">
    <text evidence="3">Belongs to the iron/ascorbate-dependent oxidoreductase family.</text>
</comment>
<dbReference type="InterPro" id="IPR044861">
    <property type="entry name" value="IPNS-like_FE2OG_OXY"/>
</dbReference>
<evidence type="ECO:0000313" key="5">
    <source>
        <dbReference type="EMBL" id="MTD53243.1"/>
    </source>
</evidence>
<proteinExistence type="inferred from homology"/>
<dbReference type="GO" id="GO:0016491">
    <property type="term" value="F:oxidoreductase activity"/>
    <property type="evidence" value="ECO:0007669"/>
    <property type="project" value="UniProtKB-KW"/>
</dbReference>
<dbReference type="InterPro" id="IPR026992">
    <property type="entry name" value="DIOX_N"/>
</dbReference>
<evidence type="ECO:0000256" key="1">
    <source>
        <dbReference type="ARBA" id="ARBA00004792"/>
    </source>
</evidence>
<dbReference type="EMBL" id="WMBA01000004">
    <property type="protein sequence ID" value="MTD53243.1"/>
    <property type="molecule type" value="Genomic_DNA"/>
</dbReference>
<organism evidence="5 6">
    <name type="scientific">Amycolatopsis pithecellobii</name>
    <dbReference type="NCBI Taxonomy" id="664692"/>
    <lineage>
        <taxon>Bacteria</taxon>
        <taxon>Bacillati</taxon>
        <taxon>Actinomycetota</taxon>
        <taxon>Actinomycetes</taxon>
        <taxon>Pseudonocardiales</taxon>
        <taxon>Pseudonocardiaceae</taxon>
        <taxon>Amycolatopsis</taxon>
    </lineage>
</organism>
<dbReference type="Pfam" id="PF14226">
    <property type="entry name" value="DIOX_N"/>
    <property type="match status" value="1"/>
</dbReference>
<sequence length="340" mass="37741">MSARMWCPYRADMMREIPRVELADATAASATRRREFGETVERGLREIGFVFVHTRNVARMLPAAYAAYADVFSRPADELERYRRPGIHHLRGYTPLGVETAAACRRSGMDGEPQPDQRSCWLIGPESITDPTLPVRFPAFYADNVWPENAPAFRDHTLSLFDALNEVGLAILHALEPQLGCPDGYFADLTRDASTALRPLCYPPITTDQVGQVVWGCRHTDGNLVSVLPPSTGKGLKVKLRGGGWIEGTAPQDHTIVQVGDMLQYLTGGHLRSAVHRIDTPATPTGHSRYSSPLFIYPRADVDLQPAQRWRADPRKYPSITAAEFFEARLRSTGLSATLN</sequence>
<feature type="domain" description="Fe2OG dioxygenase" evidence="4">
    <location>
        <begin position="192"/>
        <end position="298"/>
    </location>
</feature>
<dbReference type="InterPro" id="IPR005123">
    <property type="entry name" value="Oxoglu/Fe-dep_dioxygenase_dom"/>
</dbReference>
<keyword evidence="6" id="KW-1185">Reference proteome</keyword>
<evidence type="ECO:0000256" key="3">
    <source>
        <dbReference type="RuleBase" id="RU003682"/>
    </source>
</evidence>
<dbReference type="PANTHER" id="PTHR47990">
    <property type="entry name" value="2-OXOGLUTARATE (2OG) AND FE(II)-DEPENDENT OXYGENASE SUPERFAMILY PROTEIN-RELATED"/>
    <property type="match status" value="1"/>
</dbReference>
<dbReference type="GO" id="GO:0017000">
    <property type="term" value="P:antibiotic biosynthetic process"/>
    <property type="evidence" value="ECO:0007669"/>
    <property type="project" value="UniProtKB-KW"/>
</dbReference>
<keyword evidence="2" id="KW-0045">Antibiotic biosynthesis</keyword>
<dbReference type="InterPro" id="IPR050231">
    <property type="entry name" value="Iron_ascorbate_oxido_reductase"/>
</dbReference>
<dbReference type="Gene3D" id="2.60.120.330">
    <property type="entry name" value="B-lactam Antibiotic, Isopenicillin N Synthase, Chain"/>
    <property type="match status" value="1"/>
</dbReference>
<dbReference type="Pfam" id="PF03171">
    <property type="entry name" value="2OG-FeII_Oxy"/>
    <property type="match status" value="1"/>
</dbReference>
<comment type="caution">
    <text evidence="5">The sequence shown here is derived from an EMBL/GenBank/DDBJ whole genome shotgun (WGS) entry which is preliminary data.</text>
</comment>
<dbReference type="OrthoDB" id="21825at2"/>
<gene>
    <name evidence="5" type="ORF">GKO32_04505</name>
</gene>
<dbReference type="InterPro" id="IPR027443">
    <property type="entry name" value="IPNS-like_sf"/>
</dbReference>
<accession>A0A6N7YWJ3</accession>
<dbReference type="PROSITE" id="PS51471">
    <property type="entry name" value="FE2OG_OXY"/>
    <property type="match status" value="1"/>
</dbReference>
<keyword evidence="3" id="KW-0408">Iron</keyword>
<protein>
    <recommendedName>
        <fullName evidence="4">Fe2OG dioxygenase domain-containing protein</fullName>
    </recommendedName>
</protein>
<reference evidence="5 6" key="1">
    <citation type="submission" date="2019-11" db="EMBL/GenBank/DDBJ databases">
        <title>Draft genome of Amycolatopsis RM579.</title>
        <authorList>
            <person name="Duangmal K."/>
            <person name="Mingma R."/>
        </authorList>
    </citation>
    <scope>NUCLEOTIDE SEQUENCE [LARGE SCALE GENOMIC DNA]</scope>
    <source>
        <strain evidence="5 6">RM579</strain>
    </source>
</reference>
<dbReference type="SUPFAM" id="SSF51197">
    <property type="entry name" value="Clavaminate synthase-like"/>
    <property type="match status" value="1"/>
</dbReference>
<evidence type="ECO:0000256" key="2">
    <source>
        <dbReference type="ARBA" id="ARBA00023194"/>
    </source>
</evidence>